<dbReference type="Proteomes" id="UP000270094">
    <property type="component" value="Unassembled WGS sequence"/>
</dbReference>
<accession>A0A3P7IBQ3</accession>
<keyword evidence="3" id="KW-1185">Reference proteome</keyword>
<name>A0A3P7IBQ3_STRVU</name>
<feature type="region of interest" description="Disordered" evidence="1">
    <location>
        <begin position="39"/>
        <end position="60"/>
    </location>
</feature>
<proteinExistence type="predicted"/>
<dbReference type="EMBL" id="UYYB01015448">
    <property type="protein sequence ID" value="VDM70290.1"/>
    <property type="molecule type" value="Genomic_DNA"/>
</dbReference>
<reference evidence="2 3" key="1">
    <citation type="submission" date="2018-11" db="EMBL/GenBank/DDBJ databases">
        <authorList>
            <consortium name="Pathogen Informatics"/>
        </authorList>
    </citation>
    <scope>NUCLEOTIDE SEQUENCE [LARGE SCALE GENOMIC DNA]</scope>
</reference>
<organism evidence="2 3">
    <name type="scientific">Strongylus vulgaris</name>
    <name type="common">Blood worm</name>
    <dbReference type="NCBI Taxonomy" id="40348"/>
    <lineage>
        <taxon>Eukaryota</taxon>
        <taxon>Metazoa</taxon>
        <taxon>Ecdysozoa</taxon>
        <taxon>Nematoda</taxon>
        <taxon>Chromadorea</taxon>
        <taxon>Rhabditida</taxon>
        <taxon>Rhabditina</taxon>
        <taxon>Rhabditomorpha</taxon>
        <taxon>Strongyloidea</taxon>
        <taxon>Strongylidae</taxon>
        <taxon>Strongylus</taxon>
    </lineage>
</organism>
<evidence type="ECO:0000313" key="2">
    <source>
        <dbReference type="EMBL" id="VDM70290.1"/>
    </source>
</evidence>
<protein>
    <submittedName>
        <fullName evidence="2">Uncharacterized protein</fullName>
    </submittedName>
</protein>
<dbReference type="AlphaFoldDB" id="A0A3P7IBQ3"/>
<sequence length="60" mass="6725">MSYPYNGYSSQDPNYYLPGYPPPYPPAYPKCYPAQSPTLTTPSPVPTVHKEQECVNKAQT</sequence>
<evidence type="ECO:0000256" key="1">
    <source>
        <dbReference type="SAM" id="MobiDB-lite"/>
    </source>
</evidence>
<gene>
    <name evidence="2" type="ORF">SVUK_LOCUS5288</name>
</gene>
<evidence type="ECO:0000313" key="3">
    <source>
        <dbReference type="Proteomes" id="UP000270094"/>
    </source>
</evidence>